<organism evidence="11 12">
    <name type="scientific">Forsythia ovata</name>
    <dbReference type="NCBI Taxonomy" id="205694"/>
    <lineage>
        <taxon>Eukaryota</taxon>
        <taxon>Viridiplantae</taxon>
        <taxon>Streptophyta</taxon>
        <taxon>Embryophyta</taxon>
        <taxon>Tracheophyta</taxon>
        <taxon>Spermatophyta</taxon>
        <taxon>Magnoliopsida</taxon>
        <taxon>eudicotyledons</taxon>
        <taxon>Gunneridae</taxon>
        <taxon>Pentapetalae</taxon>
        <taxon>asterids</taxon>
        <taxon>lamiids</taxon>
        <taxon>Lamiales</taxon>
        <taxon>Oleaceae</taxon>
        <taxon>Forsythieae</taxon>
        <taxon>Forsythia</taxon>
    </lineage>
</organism>
<dbReference type="Gene3D" id="3.30.43.10">
    <property type="entry name" value="Uridine Diphospho-n-acetylenolpyruvylglucosamine Reductase, domain 2"/>
    <property type="match status" value="1"/>
</dbReference>
<dbReference type="Pfam" id="PF08031">
    <property type="entry name" value="BBE"/>
    <property type="match status" value="1"/>
</dbReference>
<reference evidence="12" key="1">
    <citation type="submission" date="2024-07" db="EMBL/GenBank/DDBJ databases">
        <title>Two chromosome-level genome assemblies of Korean endemic species Abeliophyllum distichum and Forsythia ovata (Oleaceae).</title>
        <authorList>
            <person name="Jang H."/>
        </authorList>
    </citation>
    <scope>NUCLEOTIDE SEQUENCE [LARGE SCALE GENOMIC DNA]</scope>
</reference>
<dbReference type="SUPFAM" id="SSF56176">
    <property type="entry name" value="FAD-binding/transporter-associated domain-like"/>
    <property type="match status" value="1"/>
</dbReference>
<keyword evidence="9" id="KW-0812">Transmembrane</keyword>
<evidence type="ECO:0000256" key="2">
    <source>
        <dbReference type="ARBA" id="ARBA00004913"/>
    </source>
</evidence>
<dbReference type="Proteomes" id="UP001604277">
    <property type="component" value="Unassembled WGS sequence"/>
</dbReference>
<evidence type="ECO:0000256" key="7">
    <source>
        <dbReference type="ARBA" id="ARBA00022827"/>
    </source>
</evidence>
<evidence type="ECO:0000256" key="4">
    <source>
        <dbReference type="ARBA" id="ARBA00022589"/>
    </source>
</evidence>
<evidence type="ECO:0000256" key="5">
    <source>
        <dbReference type="ARBA" id="ARBA00022630"/>
    </source>
</evidence>
<keyword evidence="4" id="KW-0017">Alkaloid metabolism</keyword>
<dbReference type="PANTHER" id="PTHR32448">
    <property type="entry name" value="OS08G0158400 PROTEIN"/>
    <property type="match status" value="1"/>
</dbReference>
<gene>
    <name evidence="11" type="ORF">Fot_54978</name>
</gene>
<protein>
    <submittedName>
        <fullName evidence="11">FAD-binding Berberine family protein</fullName>
    </submittedName>
</protein>
<evidence type="ECO:0000259" key="10">
    <source>
        <dbReference type="PROSITE" id="PS51387"/>
    </source>
</evidence>
<dbReference type="InterPro" id="IPR012951">
    <property type="entry name" value="BBE"/>
</dbReference>
<accession>A0ABD1P5Y6</accession>
<evidence type="ECO:0000256" key="9">
    <source>
        <dbReference type="SAM" id="Phobius"/>
    </source>
</evidence>
<evidence type="ECO:0000313" key="12">
    <source>
        <dbReference type="Proteomes" id="UP001604277"/>
    </source>
</evidence>
<dbReference type="EMBL" id="JBFOLJ010000023">
    <property type="protein sequence ID" value="KAL2459289.1"/>
    <property type="molecule type" value="Genomic_DNA"/>
</dbReference>
<dbReference type="InterPro" id="IPR016167">
    <property type="entry name" value="FAD-bd_PCMH_sub1"/>
</dbReference>
<dbReference type="InterPro" id="IPR006094">
    <property type="entry name" value="Oxid_FAD_bind_N"/>
</dbReference>
<dbReference type="AlphaFoldDB" id="A0ABD1P5Y6"/>
<keyword evidence="9" id="KW-1133">Transmembrane helix</keyword>
<evidence type="ECO:0000256" key="8">
    <source>
        <dbReference type="ARBA" id="ARBA00023180"/>
    </source>
</evidence>
<keyword evidence="6" id="KW-0732">Signal</keyword>
<feature type="domain" description="FAD-binding PCMH-type" evidence="10">
    <location>
        <begin position="121"/>
        <end position="297"/>
    </location>
</feature>
<dbReference type="Gene3D" id="3.40.462.20">
    <property type="match status" value="1"/>
</dbReference>
<dbReference type="InterPro" id="IPR016166">
    <property type="entry name" value="FAD-bd_PCMH"/>
</dbReference>
<comment type="caution">
    <text evidence="11">The sequence shown here is derived from an EMBL/GenBank/DDBJ whole genome shotgun (WGS) entry which is preliminary data.</text>
</comment>
<evidence type="ECO:0000256" key="3">
    <source>
        <dbReference type="ARBA" id="ARBA00005466"/>
    </source>
</evidence>
<keyword evidence="12" id="KW-1185">Reference proteome</keyword>
<sequence length="592" mass="66191">MPIFWEYTKSPSCSDFESDQEPKRHYTPQMVMRSTTMVHEVLKESCIKMEFLVYALFHLLSIFSLFFVHSLCAQPIDTLASCLINYNVNNFTIYPSSNEDPSTYFHLLDLSIQNKHFGAPLVPKPIAIIIPESKEQLANSVVCCRKGSWKIRLRSGGHSYEGNSYIAYDGNPFVLIEMMNLSRVSVDMKSRVAWVEGGATLGQTYYSISELSRVHGFPAGSCPTVGIGGQISGGGFGSLFRKYGLAADNVVDALLIDANGRLLDRKAMGEDVFWAIRGGGGGVFGIVYAWKIGLLKVPAILTGFIVSRPGSKSYVAELVHKWQNVAPKLVDEFYLSMVIGAHLPEMKTTGISATFKGLYLGPRNHALSILDREFPELGIVQGDCKEMSWIESILYFSGLNNGSSLSQLTDRYLKSKTYYKAKSDYVRTPISKNGVASIINILEKKPESYIILDPYGGAMEKISSESIAFPHRKGNLFMIQYVVEWNNKDHSKGKYHVKWIQEFYESMTPYVSQGPRASYINYIDYDLGVMDVVNSSSPSVDAVEIARVWGEKYFLKNYDRLVKAKTLIDPLNVFSHEQGIFPMPTADGRANV</sequence>
<keyword evidence="9" id="KW-0472">Membrane</keyword>
<comment type="pathway">
    <text evidence="2">Alkaloid biosynthesis.</text>
</comment>
<name>A0ABD1P5Y6_9LAMI</name>
<dbReference type="Gene3D" id="3.30.465.10">
    <property type="match status" value="1"/>
</dbReference>
<evidence type="ECO:0000256" key="6">
    <source>
        <dbReference type="ARBA" id="ARBA00022729"/>
    </source>
</evidence>
<feature type="transmembrane region" description="Helical" evidence="9">
    <location>
        <begin position="51"/>
        <end position="71"/>
    </location>
</feature>
<dbReference type="InterPro" id="IPR016169">
    <property type="entry name" value="FAD-bd_PCMH_sub2"/>
</dbReference>
<evidence type="ECO:0000256" key="1">
    <source>
        <dbReference type="ARBA" id="ARBA00001974"/>
    </source>
</evidence>
<dbReference type="InterPro" id="IPR036318">
    <property type="entry name" value="FAD-bd_PCMH-like_sf"/>
</dbReference>
<evidence type="ECO:0000313" key="11">
    <source>
        <dbReference type="EMBL" id="KAL2459289.1"/>
    </source>
</evidence>
<proteinExistence type="inferred from homology"/>
<dbReference type="PROSITE" id="PS51387">
    <property type="entry name" value="FAD_PCMH"/>
    <property type="match status" value="1"/>
</dbReference>
<keyword evidence="7" id="KW-0274">FAD</keyword>
<keyword evidence="5" id="KW-0285">Flavoprotein</keyword>
<comment type="similarity">
    <text evidence="3">Belongs to the oxygen-dependent FAD-linked oxidoreductase family.</text>
</comment>
<dbReference type="Pfam" id="PF01565">
    <property type="entry name" value="FAD_binding_4"/>
    <property type="match status" value="1"/>
</dbReference>
<comment type="cofactor">
    <cofactor evidence="1">
        <name>FAD</name>
        <dbReference type="ChEBI" id="CHEBI:57692"/>
    </cofactor>
</comment>
<keyword evidence="8" id="KW-0325">Glycoprotein</keyword>